<keyword evidence="3 15" id="KW-0547">Nucleotide-binding</keyword>
<dbReference type="InterPro" id="IPR014016">
    <property type="entry name" value="UvrD-like_ATP-bd"/>
</dbReference>
<keyword evidence="5 15" id="KW-0378">Hydrolase</keyword>
<comment type="domain">
    <text evidence="15">The C-terminal domain has nuclease activity and interacts with RecD. It interacts with RecA, facilitating its loading onto ssDNA.</text>
</comment>
<gene>
    <name evidence="15 19" type="primary">recB</name>
    <name evidence="19" type="ORF">ACFOEE_19165</name>
</gene>
<evidence type="ECO:0000256" key="5">
    <source>
        <dbReference type="ARBA" id="ARBA00022801"/>
    </source>
</evidence>
<keyword evidence="11 15" id="KW-0234">DNA repair</keyword>
<evidence type="ECO:0000259" key="18">
    <source>
        <dbReference type="PROSITE" id="PS51217"/>
    </source>
</evidence>
<feature type="binding site" evidence="15">
    <location>
        <position position="1087"/>
    </location>
    <ligand>
        <name>Mg(2+)</name>
        <dbReference type="ChEBI" id="CHEBI:18420"/>
    </ligand>
</feature>
<evidence type="ECO:0000256" key="8">
    <source>
        <dbReference type="ARBA" id="ARBA00022840"/>
    </source>
</evidence>
<dbReference type="Proteomes" id="UP001595453">
    <property type="component" value="Unassembled WGS sequence"/>
</dbReference>
<keyword evidence="1 15" id="KW-0540">Nuclease</keyword>
<dbReference type="RefSeq" id="WP_377128276.1">
    <property type="nucleotide sequence ID" value="NZ_JBHRSD010000046.1"/>
</dbReference>
<dbReference type="SUPFAM" id="SSF52980">
    <property type="entry name" value="Restriction endonuclease-like"/>
    <property type="match status" value="1"/>
</dbReference>
<feature type="region of interest" description="DNA-binding and helicase activity, interacts with RecC" evidence="15">
    <location>
        <begin position="1"/>
        <end position="857"/>
    </location>
</feature>
<evidence type="ECO:0000256" key="7">
    <source>
        <dbReference type="ARBA" id="ARBA00022839"/>
    </source>
</evidence>
<protein>
    <recommendedName>
        <fullName evidence="15">RecBCD enzyme subunit RecB</fullName>
        <ecNumber evidence="15">3.1.11.5</ecNumber>
        <ecNumber evidence="15">5.6.2.4</ecNumber>
    </recommendedName>
    <alternativeName>
        <fullName evidence="15">DNA 3'-5' helicase subunit RecB</fullName>
    </alternativeName>
    <alternativeName>
        <fullName evidence="15">Exonuclease V subunit RecB</fullName>
        <shortName evidence="15">ExoV subunit RecB</shortName>
    </alternativeName>
    <alternativeName>
        <fullName evidence="15">Helicase/nuclease RecBCD subunit RecB</fullName>
    </alternativeName>
</protein>
<evidence type="ECO:0000259" key="17">
    <source>
        <dbReference type="PROSITE" id="PS51198"/>
    </source>
</evidence>
<dbReference type="InterPro" id="IPR011335">
    <property type="entry name" value="Restrct_endonuc-II-like"/>
</dbReference>
<reference evidence="20" key="1">
    <citation type="journal article" date="2019" name="Int. J. Syst. Evol. Microbiol.">
        <title>The Global Catalogue of Microorganisms (GCM) 10K type strain sequencing project: providing services to taxonomists for standard genome sequencing and annotation.</title>
        <authorList>
            <consortium name="The Broad Institute Genomics Platform"/>
            <consortium name="The Broad Institute Genome Sequencing Center for Infectious Disease"/>
            <person name="Wu L."/>
            <person name="Ma J."/>
        </authorList>
    </citation>
    <scope>NUCLEOTIDE SEQUENCE [LARGE SCALE GENOMIC DNA]</scope>
    <source>
        <strain evidence="20">KCTC 42730</strain>
    </source>
</reference>
<dbReference type="HAMAP" id="MF_01485">
    <property type="entry name" value="RecB"/>
    <property type="match status" value="1"/>
</dbReference>
<feature type="domain" description="UvrD-like helicase C-terminal" evidence="18">
    <location>
        <begin position="485"/>
        <end position="748"/>
    </location>
</feature>
<evidence type="ECO:0000256" key="10">
    <source>
        <dbReference type="ARBA" id="ARBA00023125"/>
    </source>
</evidence>
<dbReference type="PANTHER" id="PTHR11070">
    <property type="entry name" value="UVRD / RECB / PCRA DNA HELICASE FAMILY MEMBER"/>
    <property type="match status" value="1"/>
</dbReference>
<sequence>MQILDAKTMPLVGEALIEASAGTGKTYTISGLYLRYLLGLYGQDNASPALAVEQILVVTFTEAATQEIKDRVRKRIVLARDALLGEPCSDDLVNSVLSTVSDTQQAFLYLDAAAKSMDEAAIFTIHGFCQRMLKQHAFESNLAFNQTFVLDQQQLLLTAVRDHWRRFVYPLDLEHTELVLAQFATPEKLLKALQPLLHNRNAELEPKVELTAVLAARTRYRDEAAQFKQALLSSDFIAAISSSDINGNSAPKRKANLAALQEYCESEQWFFEFGSAGHSFATWSSSALAEPSIYKKNGQPFSHALLVEFDRFAALHDCVTKKLPLALLQQAKQEVLTLLQTHKQQYAILTPDDLLEQFLAALSASPQGALSEKIAQCYPAAMIDEFQDTDPVQYGIFSHIYGSKTGEARGHLTMIGDPKQAIYGFRGADIFTYIQAKQAVAEAHHYTLATNYRSTAAVVDAVNRIFNQHTNSFIYNRDIPFVTVAAKGKAAGDVLKIAGDVPAALHFTVLMDNALTTPKNAALPQLAAIFASKIAKLLSDAQQGQASVAGRAVAASDICVLVRDRQEASAIKLALQKVGVASVYLSRDSVFNQPITLAVLRFLQVLHGPYDEAALRGVLAGPLFALRDDELFALQSDELRAQAYLQQFADLRRSWERVGAMAMLEQLLVDNRLAQLWQQQGAQVERLLTDYRHLAELIQHKQLELEGTERVLRWLHSQVCEPDGEGTQLRLESDAELVKVVTMHASKGLEYPIVYLPFASQYREASNTLYHRSGELILDLDPTDESRAAAEQERLAEDIRLLYVALTRAVYYCELGMFNLPQGRSKNRLGLTQTAIGYVLFGNQEFAAKEDWHAALAALCASEQFGFELLDQAAQHTYQGKSVEIMPTSVRPVTAYIERHWRATSFSQLTYHAGHDERPAGAVDENHLLDLPMTAANTQLNSYTFPKGAKAGSCLHEIFELIDFCAPDAPLSQNKLSLPEAVTQSLEKYQLDSIWQQPAQDWLHACLHAPLSAALPELRLAALKPAQCLVEMEFHLPLLPLQATKLNKLLTEVTGQPCHLQFEQVQGLLKGFIDLLFEWQGRYYVLDYKSNYLGDKPSDYERENLEVAMQAHHYHLQYILYTVALHRLLRNRLRDYQPATHLGGVFYLFLRALPDGMGVYETNLTLAQLDAFDALFLDPQAEAL</sequence>
<dbReference type="InterPro" id="IPR011604">
    <property type="entry name" value="PDDEXK-like_dom_sf"/>
</dbReference>
<dbReference type="PROSITE" id="PS51217">
    <property type="entry name" value="UVRD_HELICASE_CTER"/>
    <property type="match status" value="1"/>
</dbReference>
<dbReference type="Gene3D" id="1.10.3170.10">
    <property type="entry name" value="Recbcd, chain B, domain 2"/>
    <property type="match status" value="1"/>
</dbReference>
<accession>A0ABV7CQ30</accession>
<comment type="similarity">
    <text evidence="15">Belongs to the helicase family. UvrD subfamily.</text>
</comment>
<evidence type="ECO:0000313" key="20">
    <source>
        <dbReference type="Proteomes" id="UP001595453"/>
    </source>
</evidence>
<dbReference type="Pfam" id="PF00580">
    <property type="entry name" value="UvrD-helicase"/>
    <property type="match status" value="1"/>
</dbReference>
<comment type="cofactor">
    <cofactor evidence="15">
        <name>Mg(2+)</name>
        <dbReference type="ChEBI" id="CHEBI:18420"/>
    </cofactor>
    <text evidence="15">Binds 1 Mg(2+) ion per subunit.</text>
</comment>
<dbReference type="Pfam" id="PF13361">
    <property type="entry name" value="UvrD_C"/>
    <property type="match status" value="1"/>
</dbReference>
<comment type="caution">
    <text evidence="19">The sequence shown here is derived from an EMBL/GenBank/DDBJ whole genome shotgun (WGS) entry which is preliminary data.</text>
</comment>
<dbReference type="CDD" id="cd22352">
    <property type="entry name" value="RecB_C-like"/>
    <property type="match status" value="1"/>
</dbReference>
<keyword evidence="9 15" id="KW-0460">Magnesium</keyword>
<evidence type="ECO:0000256" key="1">
    <source>
        <dbReference type="ARBA" id="ARBA00022722"/>
    </source>
</evidence>
<dbReference type="InterPro" id="IPR027417">
    <property type="entry name" value="P-loop_NTPase"/>
</dbReference>
<evidence type="ECO:0000256" key="9">
    <source>
        <dbReference type="ARBA" id="ARBA00022842"/>
    </source>
</evidence>
<evidence type="ECO:0000256" key="15">
    <source>
        <dbReference type="HAMAP-Rule" id="MF_01485"/>
    </source>
</evidence>
<keyword evidence="4 15" id="KW-0227">DNA damage</keyword>
<comment type="catalytic activity">
    <reaction evidence="14 15">
        <text>ATP + H2O = ADP + phosphate + H(+)</text>
        <dbReference type="Rhea" id="RHEA:13065"/>
        <dbReference type="ChEBI" id="CHEBI:15377"/>
        <dbReference type="ChEBI" id="CHEBI:15378"/>
        <dbReference type="ChEBI" id="CHEBI:30616"/>
        <dbReference type="ChEBI" id="CHEBI:43474"/>
        <dbReference type="ChEBI" id="CHEBI:456216"/>
        <dbReference type="EC" id="5.6.2.4"/>
    </reaction>
</comment>
<name>A0ABV7CQ30_9GAMM</name>
<proteinExistence type="inferred from homology"/>
<dbReference type="PROSITE" id="PS51198">
    <property type="entry name" value="UVRD_HELICASE_ATP_BIND"/>
    <property type="match status" value="1"/>
</dbReference>
<feature type="binding site" evidence="16">
    <location>
        <begin position="19"/>
        <end position="26"/>
    </location>
    <ligand>
        <name>ATP</name>
        <dbReference type="ChEBI" id="CHEBI:30616"/>
    </ligand>
</feature>
<dbReference type="SUPFAM" id="SSF52540">
    <property type="entry name" value="P-loop containing nucleoside triphosphate hydrolases"/>
    <property type="match status" value="1"/>
</dbReference>
<comment type="function">
    <text evidence="15">A helicase/nuclease that prepares dsDNA breaks (DSB) for recombinational DNA repair. Binds to DSBs and unwinds DNA via a highly rapid and processive ATP-dependent bidirectional helicase activity. Unwinds dsDNA until it encounters a Chi (crossover hotspot instigator) sequence from the 3' direction. Cuts ssDNA a few nucleotides 3' to the Chi site. The properties and activities of the enzyme are changed at Chi. The Chi-altered holoenzyme produces a long 3'-ssDNA overhang and facilitates RecA-binding to the ssDNA for homologous DNA recombination and repair. Holoenzyme degrades any linearized DNA that is unable to undergo homologous recombination. In the holoenzyme this subunit contributes ATPase, 3'-5' helicase, exonuclease activity and loads RecA onto ssDNA.</text>
</comment>
<dbReference type="EC" id="5.6.2.4" evidence="15"/>
<keyword evidence="8 15" id="KW-0067">ATP-binding</keyword>
<evidence type="ECO:0000256" key="16">
    <source>
        <dbReference type="PROSITE-ProRule" id="PRU00560"/>
    </source>
</evidence>
<dbReference type="GO" id="GO:0008854">
    <property type="term" value="F:exodeoxyribonuclease V activity"/>
    <property type="evidence" value="ECO:0007669"/>
    <property type="project" value="UniProtKB-EC"/>
</dbReference>
<comment type="domain">
    <text evidence="15">The N-terminal DNA-binding domain is a ssDNA-dependent ATPase and has ATP-dependent 3'-5' helicase function. This domain interacts with RecC.</text>
</comment>
<evidence type="ECO:0000256" key="2">
    <source>
        <dbReference type="ARBA" id="ARBA00022723"/>
    </source>
</evidence>
<dbReference type="InterPro" id="IPR014017">
    <property type="entry name" value="DNA_helicase_UvrD-like_C"/>
</dbReference>
<comment type="subunit">
    <text evidence="15">Heterotrimer of RecB, RecC and RecD. All subunits contribute to DNA-binding. Interacts with RecA.</text>
</comment>
<feature type="binding site" evidence="15">
    <location>
        <position position="1074"/>
    </location>
    <ligand>
        <name>Mg(2+)</name>
        <dbReference type="ChEBI" id="CHEBI:18420"/>
    </ligand>
</feature>
<dbReference type="Gene3D" id="3.90.320.10">
    <property type="match status" value="1"/>
</dbReference>
<keyword evidence="6 15" id="KW-0347">Helicase</keyword>
<feature type="region of interest" description="Nuclease activity, interacts with RecD and RecA" evidence="15">
    <location>
        <begin position="900"/>
        <end position="1184"/>
    </location>
</feature>
<keyword evidence="12 15" id="KW-0413">Isomerase</keyword>
<feature type="active site" description="For nuclease activity" evidence="15">
    <location>
        <position position="1087"/>
    </location>
</feature>
<keyword evidence="7 15" id="KW-0269">Exonuclease</keyword>
<keyword evidence="20" id="KW-1185">Reference proteome</keyword>
<evidence type="ECO:0000256" key="4">
    <source>
        <dbReference type="ARBA" id="ARBA00022763"/>
    </source>
</evidence>
<comment type="catalytic activity">
    <reaction evidence="13 15">
        <text>Couples ATP hydrolysis with the unwinding of duplex DNA by translocating in the 3'-5' direction.</text>
        <dbReference type="EC" id="5.6.2.4"/>
    </reaction>
</comment>
<dbReference type="InterPro" id="IPR038726">
    <property type="entry name" value="PDDEXK_AddAB-type"/>
</dbReference>
<dbReference type="InterPro" id="IPR004586">
    <property type="entry name" value="RecB"/>
</dbReference>
<evidence type="ECO:0000256" key="6">
    <source>
        <dbReference type="ARBA" id="ARBA00022806"/>
    </source>
</evidence>
<feature type="binding site" evidence="15">
    <location>
        <position position="956"/>
    </location>
    <ligand>
        <name>Mg(2+)</name>
        <dbReference type="ChEBI" id="CHEBI:18420"/>
    </ligand>
</feature>
<dbReference type="InterPro" id="IPR000212">
    <property type="entry name" value="DNA_helicase_UvrD/REP"/>
</dbReference>
<evidence type="ECO:0000256" key="14">
    <source>
        <dbReference type="ARBA" id="ARBA00048988"/>
    </source>
</evidence>
<organism evidence="19 20">
    <name type="scientific">Pseudoalteromonas fenneropenaei</name>
    <dbReference type="NCBI Taxonomy" id="1737459"/>
    <lineage>
        <taxon>Bacteria</taxon>
        <taxon>Pseudomonadati</taxon>
        <taxon>Pseudomonadota</taxon>
        <taxon>Gammaproteobacteria</taxon>
        <taxon>Alteromonadales</taxon>
        <taxon>Pseudoalteromonadaceae</taxon>
        <taxon>Pseudoalteromonas</taxon>
    </lineage>
</organism>
<dbReference type="PANTHER" id="PTHR11070:SF23">
    <property type="entry name" value="RECBCD ENZYME SUBUNIT RECB"/>
    <property type="match status" value="1"/>
</dbReference>
<comment type="catalytic activity">
    <reaction evidence="15">
        <text>Exonucleolytic cleavage (in the presence of ATP) in either 5'- to 3'- or 3'- to 5'-direction to yield 5'-phosphooligonucleotides.</text>
        <dbReference type="EC" id="3.1.11.5"/>
    </reaction>
</comment>
<evidence type="ECO:0000313" key="19">
    <source>
        <dbReference type="EMBL" id="MFC3034627.1"/>
    </source>
</evidence>
<comment type="miscellaneous">
    <text evidence="15">In the RecBCD complex, RecB has a slow 3'-5' helicase, an exonuclease activity and loads RecA onto ssDNA, RecD has a fast 5'-3' helicase activity, while RecC stimulates the ATPase and processivity of the RecB helicase and contributes to recognition of the Chi site.</text>
</comment>
<dbReference type="Gene3D" id="1.10.486.10">
    <property type="entry name" value="PCRA, domain 4"/>
    <property type="match status" value="1"/>
</dbReference>
<evidence type="ECO:0000256" key="13">
    <source>
        <dbReference type="ARBA" id="ARBA00034617"/>
    </source>
</evidence>
<keyword evidence="2 15" id="KW-0479">Metal-binding</keyword>
<keyword evidence="10 15" id="KW-0238">DNA-binding</keyword>
<dbReference type="Pfam" id="PF12705">
    <property type="entry name" value="PDDEXK_1"/>
    <property type="match status" value="1"/>
</dbReference>
<evidence type="ECO:0000256" key="11">
    <source>
        <dbReference type="ARBA" id="ARBA00023204"/>
    </source>
</evidence>
<dbReference type="NCBIfam" id="TIGR00609">
    <property type="entry name" value="recB"/>
    <property type="match status" value="1"/>
</dbReference>
<evidence type="ECO:0000256" key="12">
    <source>
        <dbReference type="ARBA" id="ARBA00023235"/>
    </source>
</evidence>
<dbReference type="EMBL" id="JBHRSD010000046">
    <property type="protein sequence ID" value="MFC3034627.1"/>
    <property type="molecule type" value="Genomic_DNA"/>
</dbReference>
<evidence type="ECO:0000256" key="3">
    <source>
        <dbReference type="ARBA" id="ARBA00022741"/>
    </source>
</evidence>
<dbReference type="Gene3D" id="3.40.50.300">
    <property type="entry name" value="P-loop containing nucleotide triphosphate hydrolases"/>
    <property type="match status" value="2"/>
</dbReference>
<dbReference type="EC" id="3.1.11.5" evidence="15"/>
<feature type="domain" description="UvrD-like helicase ATP-binding" evidence="17">
    <location>
        <begin position="1"/>
        <end position="455"/>
    </location>
</feature>